<dbReference type="AlphaFoldDB" id="A0A8J3A7I4"/>
<keyword evidence="1" id="KW-1133">Transmembrane helix</keyword>
<feature type="transmembrane region" description="Helical" evidence="1">
    <location>
        <begin position="6"/>
        <end position="32"/>
    </location>
</feature>
<keyword evidence="3" id="KW-1185">Reference proteome</keyword>
<evidence type="ECO:0000256" key="1">
    <source>
        <dbReference type="SAM" id="Phobius"/>
    </source>
</evidence>
<dbReference type="OrthoDB" id="3217742at2"/>
<gene>
    <name evidence="2" type="ORF">GCM10011354_14950</name>
</gene>
<name>A0A8J3A7I4_9ACTN</name>
<keyword evidence="1" id="KW-0812">Transmembrane</keyword>
<accession>A0A8J3A7I4</accession>
<reference evidence="2" key="1">
    <citation type="journal article" date="2014" name="Int. J. Syst. Evol. Microbiol.">
        <title>Complete genome sequence of Corynebacterium casei LMG S-19264T (=DSM 44701T), isolated from a smear-ripened cheese.</title>
        <authorList>
            <consortium name="US DOE Joint Genome Institute (JGI-PGF)"/>
            <person name="Walter F."/>
            <person name="Albersmeier A."/>
            <person name="Kalinowski J."/>
            <person name="Ruckert C."/>
        </authorList>
    </citation>
    <scope>NUCLEOTIDE SEQUENCE</scope>
    <source>
        <strain evidence="2">CGMCC 1.14988</strain>
    </source>
</reference>
<evidence type="ECO:0000313" key="3">
    <source>
        <dbReference type="Proteomes" id="UP000650511"/>
    </source>
</evidence>
<dbReference type="EMBL" id="BMHA01000005">
    <property type="protein sequence ID" value="GGI05611.1"/>
    <property type="molecule type" value="Genomic_DNA"/>
</dbReference>
<dbReference type="PANTHER" id="PTHR35007:SF4">
    <property type="entry name" value="CONSERVED TRANSMEMBRANE PROTEIN-RELATED"/>
    <property type="match status" value="1"/>
</dbReference>
<organism evidence="2 3">
    <name type="scientific">Egicoccus halophilus</name>
    <dbReference type="NCBI Taxonomy" id="1670830"/>
    <lineage>
        <taxon>Bacteria</taxon>
        <taxon>Bacillati</taxon>
        <taxon>Actinomycetota</taxon>
        <taxon>Nitriliruptoria</taxon>
        <taxon>Egicoccales</taxon>
        <taxon>Egicoccaceae</taxon>
        <taxon>Egicoccus</taxon>
    </lineage>
</organism>
<protein>
    <submittedName>
        <fullName evidence="2">Type II secretion system protein F</fullName>
    </submittedName>
</protein>
<dbReference type="Proteomes" id="UP000650511">
    <property type="component" value="Unassembled WGS sequence"/>
</dbReference>
<comment type="caution">
    <text evidence="2">The sequence shown here is derived from an EMBL/GenBank/DDBJ whole genome shotgun (WGS) entry which is preliminary data.</text>
</comment>
<evidence type="ECO:0000313" key="2">
    <source>
        <dbReference type="EMBL" id="GGI05611.1"/>
    </source>
</evidence>
<feature type="transmembrane region" description="Helical" evidence="1">
    <location>
        <begin position="63"/>
        <end position="82"/>
    </location>
</feature>
<proteinExistence type="predicted"/>
<dbReference type="PANTHER" id="PTHR35007">
    <property type="entry name" value="INTEGRAL MEMBRANE PROTEIN-RELATED"/>
    <property type="match status" value="1"/>
</dbReference>
<keyword evidence="1" id="KW-0472">Membrane</keyword>
<sequence length="306" mass="33061">MSEGTVALVLAVVAGYGAFLLYTALALGWRGLGLGPSPLGRRRRTGRLREFLVQAGLERLRPVELAAVMVVLFGVAAALGWAVYGGRLVPVAVGAIAASVPVWSARARRQARRELAREAWPRLIEEIRLHAVTLGRSIPQSLLTVGMRGPQEFRPAFAAAQREWQISTDFERTLDVLRTRLADPTADAVCETLLIAHDVGGTDVDRRLRALVADRVQDLQGRKDARAKQAGVRFARLFVLVVPLGMAFVGLSIGDGRAAYASDAGQALVLLAFAMIAGCWAWAGQLLRLPDEQRVFVGVAVEEPGR</sequence>
<reference evidence="2" key="2">
    <citation type="submission" date="2020-09" db="EMBL/GenBank/DDBJ databases">
        <authorList>
            <person name="Sun Q."/>
            <person name="Zhou Y."/>
        </authorList>
    </citation>
    <scope>NUCLEOTIDE SEQUENCE</scope>
    <source>
        <strain evidence="2">CGMCC 1.14988</strain>
    </source>
</reference>
<dbReference type="RefSeq" id="WP_130648466.1">
    <property type="nucleotide sequence ID" value="NZ_BMHA01000005.1"/>
</dbReference>
<feature type="transmembrane region" description="Helical" evidence="1">
    <location>
        <begin position="234"/>
        <end position="253"/>
    </location>
</feature>
<feature type="transmembrane region" description="Helical" evidence="1">
    <location>
        <begin position="265"/>
        <end position="284"/>
    </location>
</feature>